<feature type="compositionally biased region" description="Acidic residues" evidence="1">
    <location>
        <begin position="243"/>
        <end position="260"/>
    </location>
</feature>
<keyword evidence="4" id="KW-1185">Reference proteome</keyword>
<dbReference type="Gene3D" id="2.60.40.10">
    <property type="entry name" value="Immunoglobulins"/>
    <property type="match status" value="1"/>
</dbReference>
<dbReference type="eggNOG" id="COG3087">
    <property type="taxonomic scope" value="Bacteria"/>
</dbReference>
<sequence>MIRGIAVVADRTLDSGRVARVARIRNRVRAVAGVALACGVALGAPGFFSAWSAGPIAPLEVAAAEAASTCSGSIVVKAHHQVGGKEVALAGDTYSLALVATGSVKGSTAKFSTVKEFEAYACDWSSLDAAGLRSKAKEMDAFARENGLFAAGAAVTDGDGVAGFGSVRCGVYLLARTASAPENERVLIDPVLVLVPYGVDGELHFGVEVTPKSEDPSKPIDPEDPDGPDEPVDPEDPDKPVDPEDPDGPDNPDGPDEPAEPDGPVKPDNPLDDWLEENGLPQTGDVQFQVAAVLLVAGVTMLVTSGLLKRRGAGMATESIEREMANDLIEQNVADSQRCKDAIENRECQDRDIPACKIDEDEAAVQDDKGGGLTSGEQCPAEDPEENDCPDV</sequence>
<gene>
    <name evidence="3" type="ORF">HMPREF9452_01955</name>
</gene>
<dbReference type="GO" id="GO:0005975">
    <property type="term" value="P:carbohydrate metabolic process"/>
    <property type="evidence" value="ECO:0007669"/>
    <property type="project" value="UniProtKB-ARBA"/>
</dbReference>
<keyword evidence="2" id="KW-0472">Membrane</keyword>
<name>G1WKQ4_9ACTN</name>
<proteinExistence type="predicted"/>
<feature type="transmembrane region" description="Helical" evidence="2">
    <location>
        <begin position="288"/>
        <end position="308"/>
    </location>
</feature>
<keyword evidence="2" id="KW-1133">Transmembrane helix</keyword>
<reference evidence="3 4" key="1">
    <citation type="submission" date="2011-06" db="EMBL/GenBank/DDBJ databases">
        <title>The Genome Sequence of Collinsella tanakaei YIT 12063.</title>
        <authorList>
            <consortium name="The Broad Institute Genome Sequencing Platform"/>
            <person name="Earl A."/>
            <person name="Ward D."/>
            <person name="Feldgarden M."/>
            <person name="Gevers D."/>
            <person name="Morotomi M."/>
            <person name="Young S.K."/>
            <person name="Zeng Q."/>
            <person name="Gargeya S."/>
            <person name="Fitzgerald M."/>
            <person name="Haas B."/>
            <person name="Abouelleil A."/>
            <person name="Alvarado L."/>
            <person name="Arachchi H.M."/>
            <person name="Berlin A."/>
            <person name="Brown A."/>
            <person name="Chapman S.B."/>
            <person name="Chen Z."/>
            <person name="Dunbar C."/>
            <person name="Freedman E."/>
            <person name="Gearin G."/>
            <person name="Gellesch M."/>
            <person name="Goldberg J."/>
            <person name="Griggs A."/>
            <person name="Gujja S."/>
            <person name="Heiman D."/>
            <person name="Howarth C."/>
            <person name="Larson L."/>
            <person name="Lui A."/>
            <person name="MacDonald P.J.P."/>
            <person name="Mehta T."/>
            <person name="Montmayeur A."/>
            <person name="Murphy C."/>
            <person name="Neiman D."/>
            <person name="Pearson M."/>
            <person name="Priest M."/>
            <person name="Roberts A."/>
            <person name="Saif S."/>
            <person name="Shea T."/>
            <person name="Shenoy N."/>
            <person name="Sisk P."/>
            <person name="Stolte C."/>
            <person name="Sykes S."/>
            <person name="Wortman J."/>
            <person name="Nusbaum C."/>
            <person name="Birren B."/>
        </authorList>
    </citation>
    <scope>NUCLEOTIDE SEQUENCE [LARGE SCALE GENOMIC DNA]</scope>
    <source>
        <strain evidence="3 4">YIT 12063</strain>
    </source>
</reference>
<evidence type="ECO:0000313" key="3">
    <source>
        <dbReference type="EMBL" id="EGX69037.1"/>
    </source>
</evidence>
<protein>
    <submittedName>
        <fullName evidence="3">Uncharacterized protein</fullName>
    </submittedName>
</protein>
<dbReference type="InterPro" id="IPR013783">
    <property type="entry name" value="Ig-like_fold"/>
</dbReference>
<feature type="compositionally biased region" description="Basic and acidic residues" evidence="1">
    <location>
        <begin position="208"/>
        <end position="221"/>
    </location>
</feature>
<organism evidence="3 4">
    <name type="scientific">Collinsella tanakaei YIT 12063</name>
    <dbReference type="NCBI Taxonomy" id="742742"/>
    <lineage>
        <taxon>Bacteria</taxon>
        <taxon>Bacillati</taxon>
        <taxon>Actinomycetota</taxon>
        <taxon>Coriobacteriia</taxon>
        <taxon>Coriobacteriales</taxon>
        <taxon>Coriobacteriaceae</taxon>
        <taxon>Collinsella</taxon>
    </lineage>
</organism>
<feature type="compositionally biased region" description="Acidic residues" evidence="1">
    <location>
        <begin position="380"/>
        <end position="392"/>
    </location>
</feature>
<dbReference type="HOGENOM" id="CLU_703406_0_0_11"/>
<feature type="region of interest" description="Disordered" evidence="1">
    <location>
        <begin position="359"/>
        <end position="392"/>
    </location>
</feature>
<evidence type="ECO:0000256" key="1">
    <source>
        <dbReference type="SAM" id="MobiDB-lite"/>
    </source>
</evidence>
<dbReference type="AlphaFoldDB" id="G1WKQ4"/>
<feature type="transmembrane region" description="Helical" evidence="2">
    <location>
        <begin position="30"/>
        <end position="51"/>
    </location>
</feature>
<comment type="caution">
    <text evidence="3">The sequence shown here is derived from an EMBL/GenBank/DDBJ whole genome shotgun (WGS) entry which is preliminary data.</text>
</comment>
<keyword evidence="2" id="KW-0812">Transmembrane</keyword>
<dbReference type="Proteomes" id="UP000004830">
    <property type="component" value="Unassembled WGS sequence"/>
</dbReference>
<evidence type="ECO:0000256" key="2">
    <source>
        <dbReference type="SAM" id="Phobius"/>
    </source>
</evidence>
<feature type="region of interest" description="Disordered" evidence="1">
    <location>
        <begin position="208"/>
        <end position="279"/>
    </location>
</feature>
<dbReference type="PATRIC" id="fig|742742.3.peg.1937"/>
<accession>G1WKQ4</accession>
<dbReference type="STRING" id="742742.HMPREF9452_01955"/>
<evidence type="ECO:0000313" key="4">
    <source>
        <dbReference type="Proteomes" id="UP000004830"/>
    </source>
</evidence>
<dbReference type="EMBL" id="ADLS01000027">
    <property type="protein sequence ID" value="EGX69037.1"/>
    <property type="molecule type" value="Genomic_DNA"/>
</dbReference>
<feature type="compositionally biased region" description="Acidic residues" evidence="1">
    <location>
        <begin position="222"/>
        <end position="236"/>
    </location>
</feature>